<evidence type="ECO:0000313" key="2">
    <source>
        <dbReference type="EMBL" id="GGC60181.1"/>
    </source>
</evidence>
<evidence type="ECO:0000313" key="3">
    <source>
        <dbReference type="Proteomes" id="UP000641514"/>
    </source>
</evidence>
<dbReference type="RefSeq" id="WP_188671335.1">
    <property type="nucleotide sequence ID" value="NZ_BMJH01000001.1"/>
</dbReference>
<dbReference type="AlphaFoldDB" id="A0A916U4C2"/>
<protein>
    <submittedName>
        <fullName evidence="2">Uncharacterized protein</fullName>
    </submittedName>
</protein>
<feature type="transmembrane region" description="Helical" evidence="1">
    <location>
        <begin position="29"/>
        <end position="47"/>
    </location>
</feature>
<dbReference type="EMBL" id="BMJH01000001">
    <property type="protein sequence ID" value="GGC60181.1"/>
    <property type="molecule type" value="Genomic_DNA"/>
</dbReference>
<dbReference type="Proteomes" id="UP000641514">
    <property type="component" value="Unassembled WGS sequence"/>
</dbReference>
<reference evidence="2" key="1">
    <citation type="journal article" date="2014" name="Int. J. Syst. Evol. Microbiol.">
        <title>Complete genome sequence of Corynebacterium casei LMG S-19264T (=DSM 44701T), isolated from a smear-ripened cheese.</title>
        <authorList>
            <consortium name="US DOE Joint Genome Institute (JGI-PGF)"/>
            <person name="Walter F."/>
            <person name="Albersmeier A."/>
            <person name="Kalinowski J."/>
            <person name="Ruckert C."/>
        </authorList>
    </citation>
    <scope>NUCLEOTIDE SEQUENCE</scope>
    <source>
        <strain evidence="2">CGMCC 1.15478</strain>
    </source>
</reference>
<proteinExistence type="predicted"/>
<comment type="caution">
    <text evidence="2">The sequence shown here is derived from an EMBL/GenBank/DDBJ whole genome shotgun (WGS) entry which is preliminary data.</text>
</comment>
<keyword evidence="1" id="KW-0812">Transmembrane</keyword>
<keyword evidence="1" id="KW-1133">Transmembrane helix</keyword>
<gene>
    <name evidence="2" type="ORF">GCM10011410_10830</name>
</gene>
<name>A0A916U4C2_9ACTN</name>
<evidence type="ECO:0000256" key="1">
    <source>
        <dbReference type="SAM" id="Phobius"/>
    </source>
</evidence>
<reference evidence="2" key="2">
    <citation type="submission" date="2020-09" db="EMBL/GenBank/DDBJ databases">
        <authorList>
            <person name="Sun Q."/>
            <person name="Zhou Y."/>
        </authorList>
    </citation>
    <scope>NUCLEOTIDE SEQUENCE</scope>
    <source>
        <strain evidence="2">CGMCC 1.15478</strain>
    </source>
</reference>
<feature type="transmembrane region" description="Helical" evidence="1">
    <location>
        <begin position="5"/>
        <end position="23"/>
    </location>
</feature>
<keyword evidence="3" id="KW-1185">Reference proteome</keyword>
<keyword evidence="1" id="KW-0472">Membrane</keyword>
<sequence length="67" mass="7093">MVLKVIGAVVVIWIGLMIVGSLFGALVNTISTLLTLTLIGAAAYFIYKAVSGGKNSTNSTNPDQYRF</sequence>
<accession>A0A916U4C2</accession>
<organism evidence="2 3">
    <name type="scientific">Hoyosella rhizosphaerae</name>
    <dbReference type="NCBI Taxonomy" id="1755582"/>
    <lineage>
        <taxon>Bacteria</taxon>
        <taxon>Bacillati</taxon>
        <taxon>Actinomycetota</taxon>
        <taxon>Actinomycetes</taxon>
        <taxon>Mycobacteriales</taxon>
        <taxon>Hoyosellaceae</taxon>
        <taxon>Hoyosella</taxon>
    </lineage>
</organism>